<dbReference type="GO" id="GO:0004519">
    <property type="term" value="F:endonuclease activity"/>
    <property type="evidence" value="ECO:0007669"/>
    <property type="project" value="UniProtKB-KW"/>
</dbReference>
<dbReference type="SUPFAM" id="SSF54060">
    <property type="entry name" value="His-Me finger endonucleases"/>
    <property type="match status" value="2"/>
</dbReference>
<reference evidence="3" key="1">
    <citation type="journal article" date="2019" name="MBio">
        <title>Virus Genomes from Deep Sea Sediments Expand the Ocean Megavirome and Support Independent Origins of Viral Gigantism.</title>
        <authorList>
            <person name="Backstrom D."/>
            <person name="Yutin N."/>
            <person name="Jorgensen S.L."/>
            <person name="Dharamshi J."/>
            <person name="Homa F."/>
            <person name="Zaremba-Niedwiedzka K."/>
            <person name="Spang A."/>
            <person name="Wolf Y.I."/>
            <person name="Koonin E.V."/>
            <person name="Ettema T.J."/>
        </authorList>
    </citation>
    <scope>NUCLEOTIDE SEQUENCE</scope>
</reference>
<dbReference type="InterPro" id="IPR003647">
    <property type="entry name" value="Intron_nuc_1_rpt"/>
</dbReference>
<protein>
    <submittedName>
        <fullName evidence="3">HNH endonuclease</fullName>
    </submittedName>
</protein>
<evidence type="ECO:0000259" key="2">
    <source>
        <dbReference type="Pfam" id="PF13392"/>
    </source>
</evidence>
<proteinExistence type="predicted"/>
<name>A0A481ZH34_9VIRU</name>
<dbReference type="InterPro" id="IPR036388">
    <property type="entry name" value="WH-like_DNA-bd_sf"/>
</dbReference>
<gene>
    <name evidence="3" type="ORF">LCPAC406_03940</name>
</gene>
<evidence type="ECO:0000259" key="1">
    <source>
        <dbReference type="Pfam" id="PF07453"/>
    </source>
</evidence>
<feature type="domain" description="Nuclease-associated modular DNA-binding 1" evidence="1">
    <location>
        <begin position="203"/>
        <end position="229"/>
    </location>
</feature>
<dbReference type="Pfam" id="PF13392">
    <property type="entry name" value="HNH_3"/>
    <property type="match status" value="1"/>
</dbReference>
<keyword evidence="3" id="KW-0540">Nuclease</keyword>
<dbReference type="EMBL" id="MK500613">
    <property type="protein sequence ID" value="QBK94080.1"/>
    <property type="molecule type" value="Genomic_DNA"/>
</dbReference>
<feature type="domain" description="HNH nuclease" evidence="2">
    <location>
        <begin position="311"/>
        <end position="354"/>
    </location>
</feature>
<evidence type="ECO:0000313" key="3">
    <source>
        <dbReference type="EMBL" id="QBK94080.1"/>
    </source>
</evidence>
<dbReference type="Pfam" id="PF07453">
    <property type="entry name" value="NUMOD1"/>
    <property type="match status" value="1"/>
</dbReference>
<dbReference type="InterPro" id="IPR044925">
    <property type="entry name" value="His-Me_finger_sf"/>
</dbReference>
<dbReference type="Gene3D" id="1.10.10.10">
    <property type="entry name" value="Winged helix-like DNA-binding domain superfamily/Winged helix DNA-binding domain"/>
    <property type="match status" value="2"/>
</dbReference>
<sequence length="433" mass="50320">MEGKHKYRCGTNTAGGSCIRLMRIKGDKCHDHKHQGRDPAITSLIDENDNFNVNKFFLLTELKQNYCTKCEKSEEWRSMKCHISEMYILSSLGRCWSFRKNKLLKGGDNDAGKYRAFKLTDDNGTQYRKGVHTWLGIKYFGLPFLDKDTERNYKEEITVDHIDFKKTKDNFVCCNLRPSTKSKQAENRTYYPNKRGKTVFKLSLEGNFIKEFISIEEAAKEMKVSRATIMNRCRNDKALGEFKFRYKVKFDFGDLIWMSTSKLFQDNDVLEVSSEGHICREDGIISKGSKNGDYLGIQWRNSKTKKYFGKYMNVLVWETFHNQRVQEDYQIHHKDGKPWNNNIENLVKVTRSENIQASINSGKNKGCKKVRRIAHDGTCEDFVSLHEAARKTDKADPSSISKCLKKKRKTCGKCKCGKRFTWSAFDESNDLIL</sequence>
<dbReference type="InterPro" id="IPR010896">
    <property type="entry name" value="NUMOD1"/>
</dbReference>
<keyword evidence="3" id="KW-0255">Endonuclease</keyword>
<dbReference type="SMART" id="SM00497">
    <property type="entry name" value="IENR1"/>
    <property type="match status" value="2"/>
</dbReference>
<accession>A0A481ZH34</accession>
<dbReference type="Gene3D" id="3.90.75.20">
    <property type="match status" value="2"/>
</dbReference>
<dbReference type="InterPro" id="IPR003615">
    <property type="entry name" value="HNH_nuc"/>
</dbReference>
<keyword evidence="3" id="KW-0378">Hydrolase</keyword>
<organism evidence="3">
    <name type="scientific">Pithovirus LCPAC406</name>
    <dbReference type="NCBI Taxonomy" id="2506599"/>
    <lineage>
        <taxon>Viruses</taxon>
        <taxon>Pithoviruses</taxon>
    </lineage>
</organism>